<evidence type="ECO:0000313" key="6">
    <source>
        <dbReference type="EMBL" id="KAK7362592.1"/>
    </source>
</evidence>
<keyword evidence="2 5" id="KW-0812">Transmembrane</keyword>
<dbReference type="AlphaFoldDB" id="A0AAN9MXN4"/>
<gene>
    <name evidence="6" type="ORF">VNO77_04709</name>
</gene>
<evidence type="ECO:0000256" key="4">
    <source>
        <dbReference type="ARBA" id="ARBA00023136"/>
    </source>
</evidence>
<protein>
    <recommendedName>
        <fullName evidence="8">Polysaccharide biosynthesis domain-containing protein</fullName>
    </recommendedName>
</protein>
<keyword evidence="7" id="KW-1185">Reference proteome</keyword>
<dbReference type="NCBIfam" id="TIGR01627">
    <property type="entry name" value="A_thal_3515"/>
    <property type="match status" value="1"/>
</dbReference>
<reference evidence="6 7" key="1">
    <citation type="submission" date="2024-01" db="EMBL/GenBank/DDBJ databases">
        <title>The genomes of 5 underutilized Papilionoideae crops provide insights into root nodulation and disease resistanc.</title>
        <authorList>
            <person name="Jiang F."/>
        </authorList>
    </citation>
    <scope>NUCLEOTIDE SEQUENCE [LARGE SCALE GENOMIC DNA]</scope>
    <source>
        <strain evidence="6">LVBAO_FW01</strain>
        <tissue evidence="6">Leaves</tissue>
    </source>
</reference>
<organism evidence="6 7">
    <name type="scientific">Canavalia gladiata</name>
    <name type="common">Sword bean</name>
    <name type="synonym">Dolichos gladiatus</name>
    <dbReference type="NCBI Taxonomy" id="3824"/>
    <lineage>
        <taxon>Eukaryota</taxon>
        <taxon>Viridiplantae</taxon>
        <taxon>Streptophyta</taxon>
        <taxon>Embryophyta</taxon>
        <taxon>Tracheophyta</taxon>
        <taxon>Spermatophyta</taxon>
        <taxon>Magnoliopsida</taxon>
        <taxon>eudicotyledons</taxon>
        <taxon>Gunneridae</taxon>
        <taxon>Pentapetalae</taxon>
        <taxon>rosids</taxon>
        <taxon>fabids</taxon>
        <taxon>Fabales</taxon>
        <taxon>Fabaceae</taxon>
        <taxon>Papilionoideae</taxon>
        <taxon>50 kb inversion clade</taxon>
        <taxon>NPAAA clade</taxon>
        <taxon>indigoferoid/millettioid clade</taxon>
        <taxon>Phaseoleae</taxon>
        <taxon>Canavalia</taxon>
    </lineage>
</organism>
<name>A0AAN9MXN4_CANGL</name>
<dbReference type="Proteomes" id="UP001367508">
    <property type="component" value="Unassembled WGS sequence"/>
</dbReference>
<dbReference type="EMBL" id="JAYMYQ010000001">
    <property type="protein sequence ID" value="KAK7362592.1"/>
    <property type="molecule type" value="Genomic_DNA"/>
</dbReference>
<comment type="subcellular location">
    <subcellularLocation>
        <location evidence="1">Golgi apparatus membrane</location>
        <topology evidence="1">Single-pass membrane protein</topology>
    </subcellularLocation>
</comment>
<evidence type="ECO:0008006" key="8">
    <source>
        <dbReference type="Google" id="ProtNLM"/>
    </source>
</evidence>
<accession>A0AAN9MXN4</accession>
<dbReference type="Pfam" id="PF21729">
    <property type="entry name" value="IRX15_IRX15L_GXM"/>
    <property type="match status" value="1"/>
</dbReference>
<dbReference type="GO" id="GO:0000139">
    <property type="term" value="C:Golgi membrane"/>
    <property type="evidence" value="ECO:0007669"/>
    <property type="project" value="UniProtKB-SubCell"/>
</dbReference>
<proteinExistence type="predicted"/>
<feature type="transmembrane region" description="Helical" evidence="5">
    <location>
        <begin position="196"/>
        <end position="218"/>
    </location>
</feature>
<evidence type="ECO:0000256" key="2">
    <source>
        <dbReference type="ARBA" id="ARBA00022692"/>
    </source>
</evidence>
<keyword evidence="4 5" id="KW-0472">Membrane</keyword>
<dbReference type="InterPro" id="IPR006514">
    <property type="entry name" value="IRX15/GXM/AGM"/>
</dbReference>
<evidence type="ECO:0000256" key="1">
    <source>
        <dbReference type="ARBA" id="ARBA00004194"/>
    </source>
</evidence>
<comment type="caution">
    <text evidence="6">The sequence shown here is derived from an EMBL/GenBank/DDBJ whole genome shotgun (WGS) entry which is preliminary data.</text>
</comment>
<evidence type="ECO:0000313" key="7">
    <source>
        <dbReference type="Proteomes" id="UP001367508"/>
    </source>
</evidence>
<dbReference type="GO" id="GO:0045492">
    <property type="term" value="P:xylan biosynthetic process"/>
    <property type="evidence" value="ECO:0007669"/>
    <property type="project" value="InterPro"/>
</dbReference>
<evidence type="ECO:0000256" key="3">
    <source>
        <dbReference type="ARBA" id="ARBA00022989"/>
    </source>
</evidence>
<dbReference type="PANTHER" id="PTHR31444">
    <property type="entry name" value="OS11G0490100 PROTEIN"/>
    <property type="match status" value="1"/>
</dbReference>
<evidence type="ECO:0000256" key="5">
    <source>
        <dbReference type="SAM" id="Phobius"/>
    </source>
</evidence>
<keyword evidence="3 5" id="KW-1133">Transmembrane helix</keyword>
<sequence>MFCLQGLWKLQTNLAFYVNAFILDNFHHLLKPQSCTLVARIISPKPLTSKGSNLMKHSPSLLFDGCKSLSSRESGPRHLEWARPVAGVQGYVTLLSINSAISLSLSKLYVVYASHQAPLLLVLFLSPLNRVNTTQESEAPTDKDTSTTPATNKLLILLSLLSQNKNMKTNSNTKLILLHPSLHKQTLPTPLFSHRLWLFFFLTFFTLIFTFTLINTAISSATSSTAASATSSPLPPSVAKALLHYAAASNATTKAMSSAEITAISTTLLRTPHPNFLIFGLTHESLLWAALNHQGRTVFLDENEYAISKFEQFNPGVEAYDVQFTTKVSEFPKLLQHAKARSKTDCKPVQNLLFSECNLAINDLPNHIYQIPWDVILVDGPRGYMPSAPGRMSAIFTAAVLARSKKSGSGKPGKTHVFVHDFGREVERVFSDEFLCQENLVHSVDSLADFEIGNGESSVFCRNSSSEPSSKDVGDEEE</sequence>